<sequence length="71" mass="7788">MPKVRRHADLISAESRRPEAAAAHRRAAPRHGDLAKLGTRLSRKMFLAGIKYVSGGFGSPYRGPTMRGTSR</sequence>
<evidence type="ECO:0000313" key="2">
    <source>
        <dbReference type="EMBL" id="RDD68132.1"/>
    </source>
</evidence>
<gene>
    <name evidence="2" type="ORF">DU478_01300</name>
</gene>
<dbReference type="AlphaFoldDB" id="A0A369TTB3"/>
<dbReference type="Proteomes" id="UP000253977">
    <property type="component" value="Unassembled WGS sequence"/>
</dbReference>
<comment type="caution">
    <text evidence="2">The sequence shown here is derived from an EMBL/GenBank/DDBJ whole genome shotgun (WGS) entry which is preliminary data.</text>
</comment>
<evidence type="ECO:0000256" key="1">
    <source>
        <dbReference type="SAM" id="MobiDB-lite"/>
    </source>
</evidence>
<reference evidence="2 3" key="1">
    <citation type="submission" date="2018-07" db="EMBL/GenBank/DDBJ databases">
        <title>Thalassococcus profundi sp. nov., a marine bacterium isolated from deep seawater of Okinawa Trough.</title>
        <authorList>
            <person name="Yu M."/>
        </authorList>
    </citation>
    <scope>NUCLEOTIDE SEQUENCE [LARGE SCALE GENOMIC DNA]</scope>
    <source>
        <strain evidence="2 3">WRAS1</strain>
    </source>
</reference>
<feature type="region of interest" description="Disordered" evidence="1">
    <location>
        <begin position="1"/>
        <end position="34"/>
    </location>
</feature>
<organism evidence="2 3">
    <name type="scientific">Thalassococcus profundi</name>
    <dbReference type="NCBI Taxonomy" id="2282382"/>
    <lineage>
        <taxon>Bacteria</taxon>
        <taxon>Pseudomonadati</taxon>
        <taxon>Pseudomonadota</taxon>
        <taxon>Alphaproteobacteria</taxon>
        <taxon>Rhodobacterales</taxon>
        <taxon>Roseobacteraceae</taxon>
        <taxon>Thalassococcus</taxon>
    </lineage>
</organism>
<keyword evidence="3" id="KW-1185">Reference proteome</keyword>
<name>A0A369TTB3_9RHOB</name>
<dbReference type="EMBL" id="QPMK01000001">
    <property type="protein sequence ID" value="RDD68132.1"/>
    <property type="molecule type" value="Genomic_DNA"/>
</dbReference>
<proteinExistence type="predicted"/>
<protein>
    <submittedName>
        <fullName evidence="2">Uncharacterized protein</fullName>
    </submittedName>
</protein>
<evidence type="ECO:0000313" key="3">
    <source>
        <dbReference type="Proteomes" id="UP000253977"/>
    </source>
</evidence>
<accession>A0A369TTB3</accession>